<dbReference type="GO" id="GO:0016020">
    <property type="term" value="C:membrane"/>
    <property type="evidence" value="ECO:0007669"/>
    <property type="project" value="UniProtKB-SubCell"/>
</dbReference>
<proteinExistence type="inferred from homology"/>
<keyword evidence="4 6" id="KW-1133">Transmembrane helix</keyword>
<evidence type="ECO:0000256" key="5">
    <source>
        <dbReference type="ARBA" id="ARBA00023136"/>
    </source>
</evidence>
<dbReference type="AlphaFoldDB" id="A0A0D6R010"/>
<evidence type="ECO:0000256" key="3">
    <source>
        <dbReference type="ARBA" id="ARBA00022692"/>
    </source>
</evidence>
<feature type="transmembrane region" description="Helical" evidence="6">
    <location>
        <begin position="29"/>
        <end position="45"/>
    </location>
</feature>
<evidence type="ECO:0000256" key="1">
    <source>
        <dbReference type="ARBA" id="ARBA00004141"/>
    </source>
</evidence>
<comment type="similarity">
    <text evidence="2">Belongs to the Cold-regulated 413 protein family.</text>
</comment>
<dbReference type="Pfam" id="PF05562">
    <property type="entry name" value="WCOR413"/>
    <property type="match status" value="1"/>
</dbReference>
<organism evidence="7">
    <name type="scientific">Araucaria cunninghamii</name>
    <name type="common">Hoop pine</name>
    <name type="synonym">Moreton Bay pine</name>
    <dbReference type="NCBI Taxonomy" id="56994"/>
    <lineage>
        <taxon>Eukaryota</taxon>
        <taxon>Viridiplantae</taxon>
        <taxon>Streptophyta</taxon>
        <taxon>Embryophyta</taxon>
        <taxon>Tracheophyta</taxon>
        <taxon>Spermatophyta</taxon>
        <taxon>Pinopsida</taxon>
        <taxon>Pinidae</taxon>
        <taxon>Conifers II</taxon>
        <taxon>Araucariales</taxon>
        <taxon>Araucariaceae</taxon>
        <taxon>Araucaria</taxon>
    </lineage>
</organism>
<feature type="transmembrane region" description="Helical" evidence="6">
    <location>
        <begin position="159"/>
        <end position="179"/>
    </location>
</feature>
<dbReference type="InterPro" id="IPR008892">
    <property type="entry name" value="COR413"/>
</dbReference>
<feature type="transmembrane region" description="Helical" evidence="6">
    <location>
        <begin position="96"/>
        <end position="116"/>
    </location>
</feature>
<dbReference type="EMBL" id="GCKF01034663">
    <property type="protein sequence ID" value="JAG97167.1"/>
    <property type="molecule type" value="Transcribed_RNA"/>
</dbReference>
<keyword evidence="5 6" id="KW-0472">Membrane</keyword>
<name>A0A0D6R010_ARACU</name>
<evidence type="ECO:0000313" key="7">
    <source>
        <dbReference type="EMBL" id="JAG97167.1"/>
    </source>
</evidence>
<dbReference type="PANTHER" id="PTHR33596:SF23">
    <property type="entry name" value="COLD-REGULATED 413 PLASMA MEMBRANE PROTEIN 2"/>
    <property type="match status" value="1"/>
</dbReference>
<reference evidence="7" key="1">
    <citation type="submission" date="2015-03" db="EMBL/GenBank/DDBJ databases">
        <title>A transcriptome of Araucaria cunninghamii, an australian fine timber species.</title>
        <authorList>
            <person name="Jing Yi C.J.Y."/>
            <person name="Yin San L.Y.S."/>
            <person name="Abdul Karim S.S."/>
            <person name="Wan Azmi N.N."/>
            <person name="Hercus R.R."/>
            <person name="Croft L.L."/>
        </authorList>
    </citation>
    <scope>NUCLEOTIDE SEQUENCE</scope>
    <source>
        <strain evidence="7">MI0301</strain>
        <tissue evidence="7">Leaf</tissue>
    </source>
</reference>
<comment type="subcellular location">
    <subcellularLocation>
        <location evidence="1">Membrane</location>
        <topology evidence="1">Multi-pass membrane protein</topology>
    </subcellularLocation>
</comment>
<dbReference type="PANTHER" id="PTHR33596">
    <property type="entry name" value="COLD-REGULATED 413 PLASMA MEMBRANE PROTEIN 2"/>
    <property type="match status" value="1"/>
</dbReference>
<evidence type="ECO:0000256" key="2">
    <source>
        <dbReference type="ARBA" id="ARBA00005852"/>
    </source>
</evidence>
<evidence type="ECO:0000256" key="4">
    <source>
        <dbReference type="ARBA" id="ARBA00022989"/>
    </source>
</evidence>
<sequence length="190" mass="21987">MTMAASYDCNCDSCVEAVSLFDAYTNDATFLRWLSLVAALYLLGLRKTNWLHISMQIMPLVVYMELNLPSILFNIIREDFGRWVTLLILTLRICLQQYILDFCGFPVALLLLTVTVPQMLAKYIRNNILTDIISVGIGSYLLEGHIRSRELLQASTEKWYWVNTLANILLLLSPLLELYRFVYEVWQYDG</sequence>
<evidence type="ECO:0000256" key="6">
    <source>
        <dbReference type="SAM" id="Phobius"/>
    </source>
</evidence>
<keyword evidence="3 6" id="KW-0812">Transmembrane</keyword>
<accession>A0A0D6R010</accession>
<protein>
    <submittedName>
        <fullName evidence="7">Uncharacterized protein</fullName>
    </submittedName>
</protein>